<protein>
    <submittedName>
        <fullName evidence="2">Uncharacterized protein</fullName>
    </submittedName>
</protein>
<sequence length="105" mass="11876">MVKEKNVIGKIKIPKCSKYRRKTHYSTSLQSEGTRSAQTALARLHSDRIKSLKFVDKERKPTPLALVPVLLPLLMSLTVLARQLWSEGENGLVVLLERHGIMDLV</sequence>
<comment type="caution">
    <text evidence="2">The sequence shown here is derived from an EMBL/GenBank/DDBJ whole genome shotgun (WGS) entry which is preliminary data.</text>
</comment>
<accession>A0A4Y2A273</accession>
<evidence type="ECO:0000256" key="1">
    <source>
        <dbReference type="SAM" id="Phobius"/>
    </source>
</evidence>
<name>A0A4Y2A273_ARAVE</name>
<organism evidence="2 3">
    <name type="scientific">Araneus ventricosus</name>
    <name type="common">Orbweaver spider</name>
    <name type="synonym">Epeira ventricosa</name>
    <dbReference type="NCBI Taxonomy" id="182803"/>
    <lineage>
        <taxon>Eukaryota</taxon>
        <taxon>Metazoa</taxon>
        <taxon>Ecdysozoa</taxon>
        <taxon>Arthropoda</taxon>
        <taxon>Chelicerata</taxon>
        <taxon>Arachnida</taxon>
        <taxon>Araneae</taxon>
        <taxon>Araneomorphae</taxon>
        <taxon>Entelegynae</taxon>
        <taxon>Araneoidea</taxon>
        <taxon>Araneidae</taxon>
        <taxon>Araneus</taxon>
    </lineage>
</organism>
<evidence type="ECO:0000313" key="2">
    <source>
        <dbReference type="EMBL" id="GBL73499.1"/>
    </source>
</evidence>
<keyword evidence="1" id="KW-0812">Transmembrane</keyword>
<proteinExistence type="predicted"/>
<keyword evidence="3" id="KW-1185">Reference proteome</keyword>
<feature type="transmembrane region" description="Helical" evidence="1">
    <location>
        <begin position="64"/>
        <end position="85"/>
    </location>
</feature>
<keyword evidence="1" id="KW-0472">Membrane</keyword>
<gene>
    <name evidence="2" type="ORF">AVEN_159489_1</name>
</gene>
<reference evidence="2 3" key="1">
    <citation type="journal article" date="2019" name="Sci. Rep.">
        <title>Orb-weaving spider Araneus ventricosus genome elucidates the spidroin gene catalogue.</title>
        <authorList>
            <person name="Kono N."/>
            <person name="Nakamura H."/>
            <person name="Ohtoshi R."/>
            <person name="Moran D.A.P."/>
            <person name="Shinohara A."/>
            <person name="Yoshida Y."/>
            <person name="Fujiwara M."/>
            <person name="Mori M."/>
            <person name="Tomita M."/>
            <person name="Arakawa K."/>
        </authorList>
    </citation>
    <scope>NUCLEOTIDE SEQUENCE [LARGE SCALE GENOMIC DNA]</scope>
</reference>
<dbReference type="AlphaFoldDB" id="A0A4Y2A273"/>
<evidence type="ECO:0000313" key="3">
    <source>
        <dbReference type="Proteomes" id="UP000499080"/>
    </source>
</evidence>
<keyword evidence="1" id="KW-1133">Transmembrane helix</keyword>
<dbReference type="EMBL" id="BGPR01000003">
    <property type="protein sequence ID" value="GBL73499.1"/>
    <property type="molecule type" value="Genomic_DNA"/>
</dbReference>
<dbReference type="Proteomes" id="UP000499080">
    <property type="component" value="Unassembled WGS sequence"/>
</dbReference>